<gene>
    <name evidence="2" type="ORF">BVAVS116_A0061</name>
</gene>
<organism evidence="2 3">
    <name type="scientific">Borreliella valaisiana VS116</name>
    <dbReference type="NCBI Taxonomy" id="445987"/>
    <lineage>
        <taxon>Bacteria</taxon>
        <taxon>Pseudomonadati</taxon>
        <taxon>Spirochaetota</taxon>
        <taxon>Spirochaetia</taxon>
        <taxon>Spirochaetales</taxon>
        <taxon>Borreliaceae</taxon>
        <taxon>Borreliella</taxon>
    </lineage>
</organism>
<keyword evidence="1" id="KW-0812">Transmembrane</keyword>
<feature type="transmembrane region" description="Helical" evidence="1">
    <location>
        <begin position="21"/>
        <end position="41"/>
    </location>
</feature>
<name>C0R8A2_BORVA</name>
<reference evidence="2 3" key="1">
    <citation type="journal article" date="2012" name="J. Bacteriol.">
        <title>Whole-Genome Sequences of Borrelia bissettii, Borrelia valaisiana, and Borrelia spielmanii.</title>
        <authorList>
            <person name="Schutzer S.E."/>
            <person name="Fraser-Liggett C.M."/>
            <person name="Qiu W.G."/>
            <person name="Kraiczy P."/>
            <person name="Mongodin E.F."/>
            <person name="Dunn J.J."/>
            <person name="Luft B.J."/>
            <person name="Casjens S.R."/>
        </authorList>
    </citation>
    <scope>NUCLEOTIDE SEQUENCE [LARGE SCALE GENOMIC DNA]</scope>
    <source>
        <strain evidence="2 3">VS116</strain>
        <plasmid evidence="2">VS116_lp54</plasmid>
    </source>
</reference>
<geneLocation type="plasmid" evidence="2 3">
    <name>VS116_lp54</name>
</geneLocation>
<evidence type="ECO:0000313" key="2">
    <source>
        <dbReference type="EMBL" id="ACN52689.1"/>
    </source>
</evidence>
<sequence>MKGVPGIKGLNLTKLKQKPKACNKYLILLISNIIYIIYNIYII</sequence>
<keyword evidence="3" id="KW-1185">Reference proteome</keyword>
<keyword evidence="1" id="KW-0472">Membrane</keyword>
<protein>
    <submittedName>
        <fullName evidence="2">Uncharacterized protein</fullName>
    </submittedName>
</protein>
<dbReference type="AlphaFoldDB" id="C0R8A2"/>
<dbReference type="HOGENOM" id="CLU_3230524_0_0_12"/>
<accession>C0R8A2</accession>
<keyword evidence="1" id="KW-1133">Transmembrane helix</keyword>
<proteinExistence type="predicted"/>
<dbReference type="Proteomes" id="UP000006163">
    <property type="component" value="Plasmid VS116_lp54"/>
</dbReference>
<evidence type="ECO:0000313" key="3">
    <source>
        <dbReference type="Proteomes" id="UP000006163"/>
    </source>
</evidence>
<dbReference type="EMBL" id="CP001433">
    <property type="protein sequence ID" value="ACN52689.1"/>
    <property type="molecule type" value="Genomic_DNA"/>
</dbReference>
<evidence type="ECO:0000256" key="1">
    <source>
        <dbReference type="SAM" id="Phobius"/>
    </source>
</evidence>
<keyword evidence="2" id="KW-0614">Plasmid</keyword>